<dbReference type="EMBL" id="BARW01017027">
    <property type="protein sequence ID" value="GAI97967.1"/>
    <property type="molecule type" value="Genomic_DNA"/>
</dbReference>
<name>X1SY45_9ZZZZ</name>
<organism evidence="1">
    <name type="scientific">marine sediment metagenome</name>
    <dbReference type="NCBI Taxonomy" id="412755"/>
    <lineage>
        <taxon>unclassified sequences</taxon>
        <taxon>metagenomes</taxon>
        <taxon>ecological metagenomes</taxon>
    </lineage>
</organism>
<dbReference type="AlphaFoldDB" id="X1SY45"/>
<comment type="caution">
    <text evidence="1">The sequence shown here is derived from an EMBL/GenBank/DDBJ whole genome shotgun (WGS) entry which is preliminary data.</text>
</comment>
<sequence>MQGGYHETCGPDHTYNIGGVGVSQTHKYGEFQKLNYGIRGYIGQDWNGGKVTVYGVNPYIKYDFRLIGIGGGGHLGNLIFDGDELNLFPQLDLRLGPYDIFFVEAQLADHFPGSWPATVFKLGIGTGFELKDGTSLRFGISDAGFYLNPYIPIENGLVVDPFFSYGDKSTYQIGLRLHYRLNYK</sequence>
<evidence type="ECO:0008006" key="2">
    <source>
        <dbReference type="Google" id="ProtNLM"/>
    </source>
</evidence>
<proteinExistence type="predicted"/>
<reference evidence="1" key="1">
    <citation type="journal article" date="2014" name="Front. Microbiol.">
        <title>High frequency of phylogenetically diverse reductive dehalogenase-homologous genes in deep subseafloor sedimentary metagenomes.</title>
        <authorList>
            <person name="Kawai M."/>
            <person name="Futagami T."/>
            <person name="Toyoda A."/>
            <person name="Takaki Y."/>
            <person name="Nishi S."/>
            <person name="Hori S."/>
            <person name="Arai W."/>
            <person name="Tsubouchi T."/>
            <person name="Morono Y."/>
            <person name="Uchiyama I."/>
            <person name="Ito T."/>
            <person name="Fujiyama A."/>
            <person name="Inagaki F."/>
            <person name="Takami H."/>
        </authorList>
    </citation>
    <scope>NUCLEOTIDE SEQUENCE</scope>
    <source>
        <strain evidence="1">Expedition CK06-06</strain>
    </source>
</reference>
<protein>
    <recommendedName>
        <fullName evidence="2">Outer membrane protein beta-barrel domain-containing protein</fullName>
    </recommendedName>
</protein>
<evidence type="ECO:0000313" key="1">
    <source>
        <dbReference type="EMBL" id="GAI97967.1"/>
    </source>
</evidence>
<gene>
    <name evidence="1" type="ORF">S12H4_29506</name>
</gene>
<accession>X1SY45</accession>